<dbReference type="STRING" id="796925.A0A137NXS0"/>
<keyword evidence="9" id="KW-1185">Reference proteome</keyword>
<dbReference type="EMBL" id="KQ964635">
    <property type="protein sequence ID" value="KXN67464.1"/>
    <property type="molecule type" value="Genomic_DNA"/>
</dbReference>
<dbReference type="OrthoDB" id="5598057at2759"/>
<evidence type="ECO:0000256" key="6">
    <source>
        <dbReference type="SAM" id="Coils"/>
    </source>
</evidence>
<dbReference type="PANTHER" id="PTHR28290:SF1">
    <property type="entry name" value="ENHANCER OF TRANSLATION TERMINATION 1"/>
    <property type="match status" value="1"/>
</dbReference>
<feature type="non-terminal residue" evidence="8">
    <location>
        <position position="1"/>
    </location>
</feature>
<dbReference type="Pfam" id="PF12753">
    <property type="entry name" value="Nro1"/>
    <property type="match status" value="1"/>
</dbReference>
<evidence type="ECO:0000313" key="9">
    <source>
        <dbReference type="Proteomes" id="UP000070444"/>
    </source>
</evidence>
<dbReference type="GO" id="GO:2000640">
    <property type="term" value="P:positive regulation of SREBP signaling pathway"/>
    <property type="evidence" value="ECO:0007669"/>
    <property type="project" value="TreeGrafter"/>
</dbReference>
<sequence length="414" mass="47668">KIIVTPVRRPAGLKRAAQRAVSPTPNDDEKKQKLEVAIPEGEDIDEVEELVIIYLQALEKQAENDLAKAKALFQGTVHEADRLLRLEAEKKDEAKEFRPNFHLVMASALCDLSTLRQEEENAEVEKEEEYLQVALDRLESGLNNKESYDGIWELELVLVKILLNMAKVNMRTAFSGEEPPTDEVISKALEKDSSLLKRATETLDKLVDTIASNIQEYLTKSGIFLNFGEEVINSIQLVQQHVSSYDDWENFNKWGEWCKKKFELLTSKDEKLVTCWLGLAKDQLAKAHFFFQNQDEETEEVSEDIPLTMDDIGSGLKEGLTHIEKALSITKGNKETYQEVLGEIYLTKCEIEINLGNITEDMYEEDEEDNDEKENEFYIEAFKSFEFALHHNNERDIPEQLTEFFEEWKGEMNN</sequence>
<gene>
    <name evidence="8" type="ORF">CONCODRAFT_80146</name>
</gene>
<comment type="subcellular location">
    <subcellularLocation>
        <location evidence="1">Nucleus</location>
    </subcellularLocation>
</comment>
<organism evidence="8 9">
    <name type="scientific">Conidiobolus coronatus (strain ATCC 28846 / CBS 209.66 / NRRL 28638)</name>
    <name type="common">Delacroixia coronata</name>
    <dbReference type="NCBI Taxonomy" id="796925"/>
    <lineage>
        <taxon>Eukaryota</taxon>
        <taxon>Fungi</taxon>
        <taxon>Fungi incertae sedis</taxon>
        <taxon>Zoopagomycota</taxon>
        <taxon>Entomophthoromycotina</taxon>
        <taxon>Entomophthoromycetes</taxon>
        <taxon>Entomophthorales</taxon>
        <taxon>Ancylistaceae</taxon>
        <taxon>Conidiobolus</taxon>
    </lineage>
</organism>
<keyword evidence="5" id="KW-0539">Nucleus</keyword>
<keyword evidence="3" id="KW-0805">Transcription regulation</keyword>
<protein>
    <recommendedName>
        <fullName evidence="10">Enhancer of translation termination 1</fullName>
    </recommendedName>
</protein>
<evidence type="ECO:0000256" key="5">
    <source>
        <dbReference type="ARBA" id="ARBA00023242"/>
    </source>
</evidence>
<dbReference type="Proteomes" id="UP000070444">
    <property type="component" value="Unassembled WGS sequence"/>
</dbReference>
<accession>A0A137NXS0</accession>
<evidence type="ECO:0000256" key="2">
    <source>
        <dbReference type="ARBA" id="ARBA00007273"/>
    </source>
</evidence>
<proteinExistence type="inferred from homology"/>
<keyword evidence="6" id="KW-0175">Coiled coil</keyword>
<feature type="coiled-coil region" evidence="6">
    <location>
        <begin position="105"/>
        <end position="132"/>
    </location>
</feature>
<evidence type="ECO:0008006" key="10">
    <source>
        <dbReference type="Google" id="ProtNLM"/>
    </source>
</evidence>
<evidence type="ECO:0000256" key="3">
    <source>
        <dbReference type="ARBA" id="ARBA00023015"/>
    </source>
</evidence>
<dbReference type="GO" id="GO:0005634">
    <property type="term" value="C:nucleus"/>
    <property type="evidence" value="ECO:0007669"/>
    <property type="project" value="UniProtKB-SubCell"/>
</dbReference>
<reference evidence="8 9" key="1">
    <citation type="journal article" date="2015" name="Genome Biol. Evol.">
        <title>Phylogenomic analyses indicate that early fungi evolved digesting cell walls of algal ancestors of land plants.</title>
        <authorList>
            <person name="Chang Y."/>
            <person name="Wang S."/>
            <person name="Sekimoto S."/>
            <person name="Aerts A.L."/>
            <person name="Choi C."/>
            <person name="Clum A."/>
            <person name="LaButti K.M."/>
            <person name="Lindquist E.A."/>
            <person name="Yee Ngan C."/>
            <person name="Ohm R.A."/>
            <person name="Salamov A.A."/>
            <person name="Grigoriev I.V."/>
            <person name="Spatafora J.W."/>
            <person name="Berbee M.L."/>
        </authorList>
    </citation>
    <scope>NUCLEOTIDE SEQUENCE [LARGE SCALE GENOMIC DNA]</scope>
    <source>
        <strain evidence="8 9">NRRL 28638</strain>
    </source>
</reference>
<comment type="similarity">
    <text evidence="2">Belongs to the ETT1 family.</text>
</comment>
<name>A0A137NXS0_CONC2</name>
<dbReference type="InterPro" id="IPR024318">
    <property type="entry name" value="Nro1/ETT1"/>
</dbReference>
<feature type="region of interest" description="Disordered" evidence="7">
    <location>
        <begin position="9"/>
        <end position="31"/>
    </location>
</feature>
<dbReference type="AlphaFoldDB" id="A0A137NXS0"/>
<dbReference type="OMA" id="GIWELEL"/>
<evidence type="ECO:0000313" key="8">
    <source>
        <dbReference type="EMBL" id="KXN67464.1"/>
    </source>
</evidence>
<evidence type="ECO:0000256" key="7">
    <source>
        <dbReference type="SAM" id="MobiDB-lite"/>
    </source>
</evidence>
<dbReference type="PANTHER" id="PTHR28290">
    <property type="entry name" value="ENHANCER OF TRANSLATION TERMINATION 1"/>
    <property type="match status" value="1"/>
</dbReference>
<evidence type="ECO:0000256" key="1">
    <source>
        <dbReference type="ARBA" id="ARBA00004123"/>
    </source>
</evidence>
<evidence type="ECO:0000256" key="4">
    <source>
        <dbReference type="ARBA" id="ARBA00023163"/>
    </source>
</evidence>
<keyword evidence="4" id="KW-0804">Transcription</keyword>